<feature type="transmembrane region" description="Helical" evidence="1">
    <location>
        <begin position="427"/>
        <end position="443"/>
    </location>
</feature>
<feature type="transmembrane region" description="Helical" evidence="1">
    <location>
        <begin position="320"/>
        <end position="341"/>
    </location>
</feature>
<keyword evidence="3" id="KW-1185">Reference proteome</keyword>
<dbReference type="RefSeq" id="WP_096893914.1">
    <property type="nucleotide sequence ID" value="NZ_BAOS01000013.1"/>
</dbReference>
<keyword evidence="1" id="KW-1133">Transmembrane helix</keyword>
<feature type="transmembrane region" description="Helical" evidence="1">
    <location>
        <begin position="450"/>
        <end position="469"/>
    </location>
</feature>
<feature type="transmembrane region" description="Helical" evidence="1">
    <location>
        <begin position="114"/>
        <end position="136"/>
    </location>
</feature>
<feature type="transmembrane region" description="Helical" evidence="1">
    <location>
        <begin position="489"/>
        <end position="506"/>
    </location>
</feature>
<organism evidence="2 3">
    <name type="scientific">Candidatus Scalindua japonica</name>
    <dbReference type="NCBI Taxonomy" id="1284222"/>
    <lineage>
        <taxon>Bacteria</taxon>
        <taxon>Pseudomonadati</taxon>
        <taxon>Planctomycetota</taxon>
        <taxon>Candidatus Brocadiia</taxon>
        <taxon>Candidatus Brocadiales</taxon>
        <taxon>Candidatus Scalinduaceae</taxon>
        <taxon>Candidatus Scalindua</taxon>
    </lineage>
</organism>
<keyword evidence="1" id="KW-0472">Membrane</keyword>
<feature type="transmembrane region" description="Helical" evidence="1">
    <location>
        <begin position="192"/>
        <end position="212"/>
    </location>
</feature>
<dbReference type="OrthoDB" id="3320984at2"/>
<dbReference type="Proteomes" id="UP000218542">
    <property type="component" value="Unassembled WGS sequence"/>
</dbReference>
<feature type="transmembrane region" description="Helical" evidence="1">
    <location>
        <begin position="42"/>
        <end position="62"/>
    </location>
</feature>
<evidence type="ECO:0000256" key="1">
    <source>
        <dbReference type="SAM" id="Phobius"/>
    </source>
</evidence>
<keyword evidence="1" id="KW-0812">Transmembrane</keyword>
<evidence type="ECO:0000313" key="3">
    <source>
        <dbReference type="Proteomes" id="UP000218542"/>
    </source>
</evidence>
<feature type="transmembrane region" description="Helical" evidence="1">
    <location>
        <begin position="12"/>
        <end position="30"/>
    </location>
</feature>
<feature type="transmembrane region" description="Helical" evidence="1">
    <location>
        <begin position="285"/>
        <end position="308"/>
    </location>
</feature>
<sequence>MTYPFFARKDIDGFFGLAIDNLVQLILIVSLCKMLCGMPDELIFGVILPGAAISILSGNFYYSWQARRLAISLQRDDVTALPYGINTVSLFAFIFFIMAPVYDDTRDPYMAWKIGMIACFLSGIVEMLGALIGSWLRRVTPRAALLSTLAGIAITFISMDFAFKIFDKPIIALFPLAFILVQYFSKVRFPLGLPGGLIAIGIGTGLAWIMGYMDNTSIVNKDDFFHFTPPLFCGGSMINLIQSKYLLQYISIIIPMGVFNVVGSLQNLESAEAAGDKYDTFPSLLTNGIGSVIASLFGSCFPTTIYIGHPGWKAIGARTGYSILNGLFVTIICLSGFITVILKIVPLEAGIGILLWIGVVIVAQAFQETPKHHAMAVAMGLFPAIAAWGLLMVESTLRSAETTLFMIGKDAFTNNLAIHGMISLERGFIFTSMILASISVFLIEKNFLMACIWSLGAAFLSFVGVIHAYELTPKGVVSVFGCGAASDFAIGYCSFAILFIAMHFYIHGNEQN</sequence>
<dbReference type="PANTHER" id="PTHR31610:SF0">
    <property type="entry name" value="SLC26A_SULP TRANSPORTER DOMAIN-CONTAINING PROTEIN"/>
    <property type="match status" value="1"/>
</dbReference>
<name>A0A286TXD3_9BACT</name>
<protein>
    <submittedName>
        <fullName evidence="2">Permease</fullName>
    </submittedName>
</protein>
<dbReference type="EMBL" id="BAOS01000013">
    <property type="protein sequence ID" value="GAX60514.1"/>
    <property type="molecule type" value="Genomic_DNA"/>
</dbReference>
<reference evidence="3" key="1">
    <citation type="journal article" date="2017" name="Environ. Microbiol. Rep.">
        <title>Genetic Diversity of Marine Anaerobic Ammonium-Oxidizing Bacteria as Revealed by Genomic and Proteomic Analyses of 'Candidatus Scalindua japonica'.</title>
        <authorList>
            <person name="Oshiki M."/>
            <person name="Mizuto K."/>
            <person name="Kimura Z."/>
            <person name="Kindaichi T."/>
            <person name="Satoh H."/>
            <person name="Okabe S."/>
        </authorList>
    </citation>
    <scope>NUCLEOTIDE SEQUENCE [LARGE SCALE GENOMIC DNA]</scope>
    <source>
        <strain evidence="3">husup-a2</strain>
    </source>
</reference>
<feature type="transmembrane region" description="Helical" evidence="1">
    <location>
        <begin position="83"/>
        <end position="102"/>
    </location>
</feature>
<proteinExistence type="predicted"/>
<feature type="transmembrane region" description="Helical" evidence="1">
    <location>
        <begin position="373"/>
        <end position="391"/>
    </location>
</feature>
<feature type="transmembrane region" description="Helical" evidence="1">
    <location>
        <begin position="347"/>
        <end position="366"/>
    </location>
</feature>
<dbReference type="AlphaFoldDB" id="A0A286TXD3"/>
<comment type="caution">
    <text evidence="2">The sequence shown here is derived from an EMBL/GenBank/DDBJ whole genome shotgun (WGS) entry which is preliminary data.</text>
</comment>
<gene>
    <name evidence="2" type="ORF">SCALIN_C13_0025</name>
</gene>
<evidence type="ECO:0000313" key="2">
    <source>
        <dbReference type="EMBL" id="GAX60514.1"/>
    </source>
</evidence>
<accession>A0A286TXD3</accession>
<feature type="transmembrane region" description="Helical" evidence="1">
    <location>
        <begin position="143"/>
        <end position="163"/>
    </location>
</feature>
<dbReference type="PANTHER" id="PTHR31610">
    <property type="entry name" value="SLR0360 PROTEIN"/>
    <property type="match status" value="1"/>
</dbReference>
<feature type="transmembrane region" description="Helical" evidence="1">
    <location>
        <begin position="246"/>
        <end position="265"/>
    </location>
</feature>